<protein>
    <submittedName>
        <fullName evidence="15">Outer membrane receptor protein involved in Fe transport</fullName>
    </submittedName>
</protein>
<keyword evidence="8 9" id="KW-0998">Cell outer membrane</keyword>
<evidence type="ECO:0000256" key="12">
    <source>
        <dbReference type="SAM" id="SignalP"/>
    </source>
</evidence>
<keyword evidence="7 9" id="KW-0472">Membrane</keyword>
<evidence type="ECO:0000256" key="7">
    <source>
        <dbReference type="ARBA" id="ARBA00023136"/>
    </source>
</evidence>
<keyword evidence="15" id="KW-0675">Receptor</keyword>
<dbReference type="PROSITE" id="PS01156">
    <property type="entry name" value="TONB_DEPENDENT_REC_2"/>
    <property type="match status" value="1"/>
</dbReference>
<dbReference type="GO" id="GO:0009279">
    <property type="term" value="C:cell outer membrane"/>
    <property type="evidence" value="ECO:0007669"/>
    <property type="project" value="UniProtKB-SubCell"/>
</dbReference>
<accession>A0A7W7AHB9</accession>
<proteinExistence type="inferred from homology"/>
<dbReference type="AlphaFoldDB" id="A0A7W7AHB9"/>
<evidence type="ECO:0000256" key="6">
    <source>
        <dbReference type="ARBA" id="ARBA00023077"/>
    </source>
</evidence>
<comment type="similarity">
    <text evidence="9 11">Belongs to the TonB-dependent receptor family.</text>
</comment>
<evidence type="ECO:0000256" key="5">
    <source>
        <dbReference type="ARBA" id="ARBA00022729"/>
    </source>
</evidence>
<dbReference type="Pfam" id="PF00593">
    <property type="entry name" value="TonB_dep_Rec_b-barrel"/>
    <property type="match status" value="1"/>
</dbReference>
<reference evidence="15 16" key="1">
    <citation type="submission" date="2020-08" db="EMBL/GenBank/DDBJ databases">
        <title>Genomic Encyclopedia of Type Strains, Phase IV (KMG-IV): sequencing the most valuable type-strain genomes for metagenomic binning, comparative biology and taxonomic classification.</title>
        <authorList>
            <person name="Goeker M."/>
        </authorList>
    </citation>
    <scope>NUCLEOTIDE SEQUENCE [LARGE SCALE GENOMIC DNA]</scope>
    <source>
        <strain evidence="15 16">DSM 15867</strain>
    </source>
</reference>
<dbReference type="Gene3D" id="2.170.130.10">
    <property type="entry name" value="TonB-dependent receptor, plug domain"/>
    <property type="match status" value="1"/>
</dbReference>
<dbReference type="InterPro" id="IPR012910">
    <property type="entry name" value="Plug_dom"/>
</dbReference>
<evidence type="ECO:0000256" key="4">
    <source>
        <dbReference type="ARBA" id="ARBA00022692"/>
    </source>
</evidence>
<dbReference type="InterPro" id="IPR037066">
    <property type="entry name" value="Plug_dom_sf"/>
</dbReference>
<evidence type="ECO:0000256" key="9">
    <source>
        <dbReference type="PROSITE-ProRule" id="PRU01360"/>
    </source>
</evidence>
<evidence type="ECO:0000256" key="10">
    <source>
        <dbReference type="PROSITE-ProRule" id="PRU10144"/>
    </source>
</evidence>
<dbReference type="InterPro" id="IPR010917">
    <property type="entry name" value="TonB_rcpt_CS"/>
</dbReference>
<keyword evidence="5 12" id="KW-0732">Signal</keyword>
<organism evidence="15 16">
    <name type="scientific">Sphingomonas abaci</name>
    <dbReference type="NCBI Taxonomy" id="237611"/>
    <lineage>
        <taxon>Bacteria</taxon>
        <taxon>Pseudomonadati</taxon>
        <taxon>Pseudomonadota</taxon>
        <taxon>Alphaproteobacteria</taxon>
        <taxon>Sphingomonadales</taxon>
        <taxon>Sphingomonadaceae</taxon>
        <taxon>Sphingomonas</taxon>
    </lineage>
</organism>
<comment type="caution">
    <text evidence="15">The sequence shown here is derived from an EMBL/GenBank/DDBJ whole genome shotgun (WGS) entry which is preliminary data.</text>
</comment>
<dbReference type="Proteomes" id="UP000574769">
    <property type="component" value="Unassembled WGS sequence"/>
</dbReference>
<keyword evidence="16" id="KW-1185">Reference proteome</keyword>
<dbReference type="InterPro" id="IPR036942">
    <property type="entry name" value="Beta-barrel_TonB_sf"/>
</dbReference>
<evidence type="ECO:0000256" key="2">
    <source>
        <dbReference type="ARBA" id="ARBA00022448"/>
    </source>
</evidence>
<dbReference type="RefSeq" id="WP_221239739.1">
    <property type="nucleotide sequence ID" value="NZ_JACHNY010000001.1"/>
</dbReference>
<evidence type="ECO:0000259" key="14">
    <source>
        <dbReference type="Pfam" id="PF07715"/>
    </source>
</evidence>
<feature type="short sequence motif" description="TonB C-terminal box" evidence="10">
    <location>
        <begin position="979"/>
        <end position="996"/>
    </location>
</feature>
<keyword evidence="2 9" id="KW-0813">Transport</keyword>
<dbReference type="Pfam" id="PF07715">
    <property type="entry name" value="Plug"/>
    <property type="match status" value="1"/>
</dbReference>
<keyword evidence="3 9" id="KW-1134">Transmembrane beta strand</keyword>
<feature type="chain" id="PRO_5030880399" evidence="12">
    <location>
        <begin position="37"/>
        <end position="996"/>
    </location>
</feature>
<sequence length="996" mass="104947">MLSRLQLMTSTCGMSRLTASAGALLAALAVASPATAQDMPQQAAPTSDEADTAAPAGDIVVTGSRIRSPNATSVSPINTVSGAEIGGRGATRVEDLINTLPQAYADQGGGNRGGTVGASGTATVNLRNLGNQRTLVLIDGRRLMQGDPARGAAQAADINNVPAALIQRIDIVTGGASAVYGSDALAGVVNFILKRDFDGLQLDATAGLFTHTNDNPISSVAHTAGVTPYSGDNKDGGQQSVSLTFGKNFAGGRGNVTAFVGYRSIDGVGTAARDFSSCNLNATAAGYACSLSSATSPAQFQLTNPATGAVRGSFTLDAATGNSLRTYRSSDGFNNGNTYDLQAPDKRINADLFANFKVSDAADFYGEFMFMRDEADIRLSPTATFSVPFSVNCSNPYLSPSERNQICTSVGLTNAQSATVIVSLRNAAGGSRHDYTNHESYRGVLGLRGDLSSNWHYDIYGQYGRTNYDSRLINDYSLARFGNALRAVTNPSGQIVCDSLATNPSCVPLNIFAIGGITPTALDYVQNTVTRTGYTEEAIASASLTGDLGFASPFASHKVGVAIGAEYRREEIRFVPDQFYSSRDVAGNSGGEFPIAGSFDVKEVYAEVRVPLVEDKPFFRSLNVEGGVRYSSYSTAGDTWAYKAGADWSPIGDIRLRGSYQRAVRAPNLVELFGPQRQVTASISDPCEGTAPRATAAQCALSGVTAAQYGLIPPAAGQQSGALIGGNPLLDPETSNTTSFGVQVTPRWLRGISVTADYFDIEVKKLITTVPAGITLNQCITQGVFCDLIRRNSATGSLVTGGFVTTTSINSGYLKTSGIDLSVAADQNLADLFGGNPGRVAINAAGTSTRKYETQILPGSPAYRCEGYFGVTCGVPIPKWRHRVLVTYTMPDGVAFSATWRHLSATRNDRSSSALYLTGTFQPYDKYLPTVDYLDLGVSINVARRYTLRLGVNNVFDTDPPLTASTGTGQVSNGPFYAGIYDSLGRYVFAGVSARF</sequence>
<gene>
    <name evidence="15" type="ORF">GGQ96_000183</name>
</gene>
<evidence type="ECO:0000313" key="15">
    <source>
        <dbReference type="EMBL" id="MBB4616077.1"/>
    </source>
</evidence>
<evidence type="ECO:0000256" key="11">
    <source>
        <dbReference type="RuleBase" id="RU003357"/>
    </source>
</evidence>
<keyword evidence="6 11" id="KW-0798">TonB box</keyword>
<evidence type="ECO:0000313" key="16">
    <source>
        <dbReference type="Proteomes" id="UP000574769"/>
    </source>
</evidence>
<dbReference type="InterPro" id="IPR000531">
    <property type="entry name" value="Beta-barrel_TonB"/>
</dbReference>
<dbReference type="EMBL" id="JACHNY010000001">
    <property type="protein sequence ID" value="MBB4616077.1"/>
    <property type="molecule type" value="Genomic_DNA"/>
</dbReference>
<feature type="signal peptide" evidence="12">
    <location>
        <begin position="1"/>
        <end position="36"/>
    </location>
</feature>
<dbReference type="PANTHER" id="PTHR47234">
    <property type="match status" value="1"/>
</dbReference>
<evidence type="ECO:0000259" key="13">
    <source>
        <dbReference type="Pfam" id="PF00593"/>
    </source>
</evidence>
<evidence type="ECO:0000256" key="8">
    <source>
        <dbReference type="ARBA" id="ARBA00023237"/>
    </source>
</evidence>
<evidence type="ECO:0000256" key="1">
    <source>
        <dbReference type="ARBA" id="ARBA00004571"/>
    </source>
</evidence>
<keyword evidence="4 9" id="KW-0812">Transmembrane</keyword>
<evidence type="ECO:0000256" key="3">
    <source>
        <dbReference type="ARBA" id="ARBA00022452"/>
    </source>
</evidence>
<dbReference type="Gene3D" id="2.40.170.20">
    <property type="entry name" value="TonB-dependent receptor, beta-barrel domain"/>
    <property type="match status" value="1"/>
</dbReference>
<feature type="domain" description="TonB-dependent receptor plug" evidence="14">
    <location>
        <begin position="73"/>
        <end position="188"/>
    </location>
</feature>
<dbReference type="SUPFAM" id="SSF56935">
    <property type="entry name" value="Porins"/>
    <property type="match status" value="1"/>
</dbReference>
<dbReference type="PANTHER" id="PTHR47234:SF2">
    <property type="entry name" value="TONB-DEPENDENT RECEPTOR"/>
    <property type="match status" value="1"/>
</dbReference>
<feature type="domain" description="TonB-dependent receptor-like beta-barrel" evidence="13">
    <location>
        <begin position="425"/>
        <end position="955"/>
    </location>
</feature>
<comment type="subcellular location">
    <subcellularLocation>
        <location evidence="1 9">Cell outer membrane</location>
        <topology evidence="1 9">Multi-pass membrane protein</topology>
    </subcellularLocation>
</comment>
<name>A0A7W7AHB9_9SPHN</name>
<dbReference type="PROSITE" id="PS52016">
    <property type="entry name" value="TONB_DEPENDENT_REC_3"/>
    <property type="match status" value="1"/>
</dbReference>
<dbReference type="InterPro" id="IPR039426">
    <property type="entry name" value="TonB-dep_rcpt-like"/>
</dbReference>